<comment type="caution">
    <text evidence="1">The sequence shown here is derived from an EMBL/GenBank/DDBJ whole genome shotgun (WGS) entry which is preliminary data.</text>
</comment>
<dbReference type="OrthoDB" id="330810at2"/>
<gene>
    <name evidence="1" type="ORF">Amac_070280</name>
</gene>
<evidence type="ECO:0000313" key="1">
    <source>
        <dbReference type="EMBL" id="GES13431.1"/>
    </source>
</evidence>
<evidence type="ECO:0008006" key="3">
    <source>
        <dbReference type="Google" id="ProtNLM"/>
    </source>
</evidence>
<proteinExistence type="predicted"/>
<dbReference type="InterPro" id="IPR009241">
    <property type="entry name" value="HigB-like"/>
</dbReference>
<accession>A0A5M3X1H6</accession>
<organism evidence="1 2">
    <name type="scientific">Acrocarpospora macrocephala</name>
    <dbReference type="NCBI Taxonomy" id="150177"/>
    <lineage>
        <taxon>Bacteria</taxon>
        <taxon>Bacillati</taxon>
        <taxon>Actinomycetota</taxon>
        <taxon>Actinomycetes</taxon>
        <taxon>Streptosporangiales</taxon>
        <taxon>Streptosporangiaceae</taxon>
        <taxon>Acrocarpospora</taxon>
    </lineage>
</organism>
<dbReference type="RefSeq" id="WP_155358685.1">
    <property type="nucleotide sequence ID" value="NZ_BAAAHL010000042.1"/>
</dbReference>
<name>A0A5M3X1H6_9ACTN</name>
<dbReference type="Pfam" id="PF05973">
    <property type="entry name" value="Gp49"/>
    <property type="match status" value="1"/>
</dbReference>
<keyword evidence="2" id="KW-1185">Reference proteome</keyword>
<reference evidence="1 2" key="1">
    <citation type="submission" date="2019-10" db="EMBL/GenBank/DDBJ databases">
        <title>Whole genome shotgun sequence of Acrocarpospora macrocephala NBRC 16266.</title>
        <authorList>
            <person name="Ichikawa N."/>
            <person name="Kimura A."/>
            <person name="Kitahashi Y."/>
            <person name="Komaki H."/>
            <person name="Oguchi A."/>
        </authorList>
    </citation>
    <scope>NUCLEOTIDE SEQUENCE [LARGE SCALE GENOMIC DNA]</scope>
    <source>
        <strain evidence="1 2">NBRC 16266</strain>
    </source>
</reference>
<protein>
    <recommendedName>
        <fullName evidence="3">Toxin RelE</fullName>
    </recommendedName>
</protein>
<dbReference type="EMBL" id="BLAE01000046">
    <property type="protein sequence ID" value="GES13431.1"/>
    <property type="molecule type" value="Genomic_DNA"/>
</dbReference>
<dbReference type="AlphaFoldDB" id="A0A5M3X1H6"/>
<evidence type="ECO:0000313" key="2">
    <source>
        <dbReference type="Proteomes" id="UP000331127"/>
    </source>
</evidence>
<sequence length="121" mass="13721">MIYRLEIVTEVQEWLHELRRTDRASAILVGQAITALLEEGPSLGRPLVDRIKDSSLHNLKELRPGSTGTTEIRILFIFDPSRNAVLLVAGDKAGQWTTWYRESIPLAEARYAIYLKEKEGS</sequence>
<dbReference type="Proteomes" id="UP000331127">
    <property type="component" value="Unassembled WGS sequence"/>
</dbReference>